<reference evidence="3" key="1">
    <citation type="submission" date="2020-02" db="EMBL/GenBank/DDBJ databases">
        <authorList>
            <person name="Meier V. D."/>
        </authorList>
    </citation>
    <scope>NUCLEOTIDE SEQUENCE</scope>
    <source>
        <strain evidence="3">AVDCRST_MAG69</strain>
    </source>
</reference>
<feature type="compositionally biased region" description="Gly residues" evidence="1">
    <location>
        <begin position="29"/>
        <end position="38"/>
    </location>
</feature>
<evidence type="ECO:0000259" key="2">
    <source>
        <dbReference type="Pfam" id="PF13473"/>
    </source>
</evidence>
<dbReference type="SUPFAM" id="SSF49503">
    <property type="entry name" value="Cupredoxins"/>
    <property type="match status" value="1"/>
</dbReference>
<organism evidence="3">
    <name type="scientific">uncultured Solirubrobacteraceae bacterium</name>
    <dbReference type="NCBI Taxonomy" id="1162706"/>
    <lineage>
        <taxon>Bacteria</taxon>
        <taxon>Bacillati</taxon>
        <taxon>Actinomycetota</taxon>
        <taxon>Thermoleophilia</taxon>
        <taxon>Solirubrobacterales</taxon>
        <taxon>Solirubrobacteraceae</taxon>
        <taxon>environmental samples</taxon>
    </lineage>
</organism>
<feature type="region of interest" description="Disordered" evidence="1">
    <location>
        <begin position="29"/>
        <end position="67"/>
    </location>
</feature>
<dbReference type="InterPro" id="IPR008972">
    <property type="entry name" value="Cupredoxin"/>
</dbReference>
<dbReference type="InterPro" id="IPR028096">
    <property type="entry name" value="EfeO_Cupredoxin"/>
</dbReference>
<sequence length="145" mass="15070">MRAILGFGAVLAVILLGLGLWTATPQGGGGLGEDGGAGVDRQGRQEASPGVVAEDREDAEQDGSEGRVEIREGEFSPATVVVPAGSIVTFINRDDVVRRIDFEDERFDDAEIRAGGSHTLEVTGTGRFPFTGSGDGNPSGEIVVE</sequence>
<name>A0A6J4SDD1_9ACTN</name>
<feature type="domain" description="EfeO-type cupredoxin-like" evidence="2">
    <location>
        <begin position="60"/>
        <end position="144"/>
    </location>
</feature>
<dbReference type="Gene3D" id="2.60.40.420">
    <property type="entry name" value="Cupredoxins - blue copper proteins"/>
    <property type="match status" value="1"/>
</dbReference>
<dbReference type="EMBL" id="CADCVP010000172">
    <property type="protein sequence ID" value="CAA9496367.1"/>
    <property type="molecule type" value="Genomic_DNA"/>
</dbReference>
<dbReference type="AlphaFoldDB" id="A0A6J4SDD1"/>
<gene>
    <name evidence="3" type="ORF">AVDCRST_MAG69-1633</name>
</gene>
<accession>A0A6J4SDD1</accession>
<feature type="region of interest" description="Disordered" evidence="1">
    <location>
        <begin position="123"/>
        <end position="145"/>
    </location>
</feature>
<evidence type="ECO:0000256" key="1">
    <source>
        <dbReference type="SAM" id="MobiDB-lite"/>
    </source>
</evidence>
<protein>
    <recommendedName>
        <fullName evidence="2">EfeO-type cupredoxin-like domain-containing protein</fullName>
    </recommendedName>
</protein>
<evidence type="ECO:0000313" key="3">
    <source>
        <dbReference type="EMBL" id="CAA9496367.1"/>
    </source>
</evidence>
<proteinExistence type="predicted"/>
<dbReference type="Pfam" id="PF13473">
    <property type="entry name" value="Cupredoxin_1"/>
    <property type="match status" value="1"/>
</dbReference>